<keyword evidence="2" id="KW-0150">Chloroplast</keyword>
<dbReference type="RefSeq" id="YP_009391144.1">
    <property type="nucleotide sequence ID" value="NC_035257.1"/>
</dbReference>
<name>A0A1Z1M036_9FLOR</name>
<proteinExistence type="predicted"/>
<dbReference type="SUPFAM" id="SSF48452">
    <property type="entry name" value="TPR-like"/>
    <property type="match status" value="1"/>
</dbReference>
<protein>
    <recommendedName>
        <fullName evidence="3">Photosystem I assembly protein Ycf37</fullName>
    </recommendedName>
</protein>
<evidence type="ECO:0000256" key="1">
    <source>
        <dbReference type="SAM" id="Phobius"/>
    </source>
</evidence>
<dbReference type="EMBL" id="MF101408">
    <property type="protein sequence ID" value="ARW59288.1"/>
    <property type="molecule type" value="Genomic_DNA"/>
</dbReference>
<accession>A0A1Z1M036</accession>
<dbReference type="AlphaFoldDB" id="A0A1Z1M036"/>
<evidence type="ECO:0000313" key="2">
    <source>
        <dbReference type="EMBL" id="ARW59288.1"/>
    </source>
</evidence>
<dbReference type="GeneID" id="33352701"/>
<reference evidence="2" key="1">
    <citation type="journal article" date="2017" name="J. Phycol.">
        <title>Analysis of chloroplast genomes and a supermatrix inform reclassification of the Rhodomelaceae (Rhodophyta).</title>
        <authorList>
            <person name="Diaz-Tapia P."/>
            <person name="Maggs C.A."/>
            <person name="West J.A."/>
            <person name="Verbruggen H."/>
        </authorList>
    </citation>
    <scope>NUCLEOTIDE SEQUENCE</scope>
    <source>
        <strain evidence="2">DHO101</strain>
    </source>
</reference>
<gene>
    <name evidence="2" type="primary">ycf37</name>
</gene>
<feature type="transmembrane region" description="Helical" evidence="1">
    <location>
        <begin position="6"/>
        <end position="39"/>
    </location>
</feature>
<sequence>MNTNLLLFYVYLIIIVCFLLFLSYLISLELINLLYYIIFKYNKFNINEINENIYLFFVSLYTKRKQWFLCISMLEFLYLKKISSLPILNNNLAYCYKNLSYSAIAEFYYLKGLSYSPFNIMILKNLFQFYTESKNYDKAKKINERIISLNNS</sequence>
<keyword evidence="1" id="KW-0812">Transmembrane</keyword>
<dbReference type="InterPro" id="IPR011990">
    <property type="entry name" value="TPR-like_helical_dom_sf"/>
</dbReference>
<geneLocation type="chloroplast" evidence="2"/>
<organism evidence="2">
    <name type="scientific">Dipterocladia arabiensis</name>
    <dbReference type="NCBI Taxonomy" id="2007176"/>
    <lineage>
        <taxon>Eukaryota</taxon>
        <taxon>Rhodophyta</taxon>
        <taxon>Florideophyceae</taxon>
        <taxon>Rhodymeniophycidae</taxon>
        <taxon>Ceramiales</taxon>
        <taxon>Dasyaceae</taxon>
        <taxon>Dipterocladia</taxon>
    </lineage>
</organism>
<keyword evidence="1" id="KW-0472">Membrane</keyword>
<evidence type="ECO:0008006" key="3">
    <source>
        <dbReference type="Google" id="ProtNLM"/>
    </source>
</evidence>
<dbReference type="Gene3D" id="1.25.40.10">
    <property type="entry name" value="Tetratricopeptide repeat domain"/>
    <property type="match status" value="1"/>
</dbReference>
<keyword evidence="1" id="KW-1133">Transmembrane helix</keyword>
<keyword evidence="2" id="KW-0934">Plastid</keyword>